<dbReference type="EMBL" id="JAHUZN010000002">
    <property type="protein sequence ID" value="KAG8500925.1"/>
    <property type="molecule type" value="Genomic_DNA"/>
</dbReference>
<comment type="caution">
    <text evidence="2">The sequence shown here is derived from an EMBL/GenBank/DDBJ whole genome shotgun (WGS) entry which is preliminary data.</text>
</comment>
<dbReference type="Pfam" id="PF07727">
    <property type="entry name" value="RVT_2"/>
    <property type="match status" value="1"/>
</dbReference>
<dbReference type="PANTHER" id="PTHR11439:SF467">
    <property type="entry name" value="INTEGRASE CATALYTIC DOMAIN-CONTAINING PROTEIN"/>
    <property type="match status" value="1"/>
</dbReference>
<name>A0A8J5ZFV3_9ROSI</name>
<gene>
    <name evidence="2" type="ORF">CXB51_003034</name>
</gene>
<sequence>MKSETDSMKSNTVWELIDLPIGIKPIGCKWIYKKRNVKGKVESHKARLVGKDNTQKEGINYDETFSPPTASGLHLSLDDCPKAAGEREHMSKVPYALPVGSLMYTILCTRLDIYFAVRMVSQYQANLDSNFETCKDSRKSTLGNVLVLGREAIVWRNVKQTYTADSTIEAEYVATSKVTKESIWLRKFLTELKFIPGMEKVITLYCDNIAAITNTKEMRTHKRTKHIDRKYHLIREAIAKGIVDVMKEASENNLTDLFTRTIVHIYFTRASWR</sequence>
<protein>
    <recommendedName>
        <fullName evidence="1">Reverse transcriptase Ty1/copia-type domain-containing protein</fullName>
    </recommendedName>
</protein>
<keyword evidence="3" id="KW-1185">Reference proteome</keyword>
<dbReference type="InterPro" id="IPR013103">
    <property type="entry name" value="RVT_2"/>
</dbReference>
<feature type="domain" description="Reverse transcriptase Ty1/copia-type" evidence="1">
    <location>
        <begin position="11"/>
        <end position="67"/>
    </location>
</feature>
<proteinExistence type="predicted"/>
<evidence type="ECO:0000313" key="2">
    <source>
        <dbReference type="EMBL" id="KAG8500925.1"/>
    </source>
</evidence>
<accession>A0A8J5ZFV3</accession>
<evidence type="ECO:0000259" key="1">
    <source>
        <dbReference type="Pfam" id="PF07727"/>
    </source>
</evidence>
<dbReference type="AlphaFoldDB" id="A0A8J5ZFV3"/>
<dbReference type="PANTHER" id="PTHR11439">
    <property type="entry name" value="GAG-POL-RELATED RETROTRANSPOSON"/>
    <property type="match status" value="1"/>
</dbReference>
<evidence type="ECO:0000313" key="3">
    <source>
        <dbReference type="Proteomes" id="UP000701853"/>
    </source>
</evidence>
<organism evidence="2 3">
    <name type="scientific">Gossypium anomalum</name>
    <dbReference type="NCBI Taxonomy" id="47600"/>
    <lineage>
        <taxon>Eukaryota</taxon>
        <taxon>Viridiplantae</taxon>
        <taxon>Streptophyta</taxon>
        <taxon>Embryophyta</taxon>
        <taxon>Tracheophyta</taxon>
        <taxon>Spermatophyta</taxon>
        <taxon>Magnoliopsida</taxon>
        <taxon>eudicotyledons</taxon>
        <taxon>Gunneridae</taxon>
        <taxon>Pentapetalae</taxon>
        <taxon>rosids</taxon>
        <taxon>malvids</taxon>
        <taxon>Malvales</taxon>
        <taxon>Malvaceae</taxon>
        <taxon>Malvoideae</taxon>
        <taxon>Gossypium</taxon>
    </lineage>
</organism>
<dbReference type="CDD" id="cd09272">
    <property type="entry name" value="RNase_HI_RT_Ty1"/>
    <property type="match status" value="1"/>
</dbReference>
<dbReference type="OrthoDB" id="994562at2759"/>
<dbReference type="Proteomes" id="UP000701853">
    <property type="component" value="Chromosome 2"/>
</dbReference>
<reference evidence="2 3" key="1">
    <citation type="journal article" date="2021" name="bioRxiv">
        <title>The Gossypium anomalum genome as a resource for cotton improvement and evolutionary analysis of hybrid incompatibility.</title>
        <authorList>
            <person name="Grover C.E."/>
            <person name="Yuan D."/>
            <person name="Arick M.A."/>
            <person name="Miller E.R."/>
            <person name="Hu G."/>
            <person name="Peterson D.G."/>
            <person name="Wendel J.F."/>
            <person name="Udall J.A."/>
        </authorList>
    </citation>
    <scope>NUCLEOTIDE SEQUENCE [LARGE SCALE GENOMIC DNA]</scope>
    <source>
        <strain evidence="2">JFW-Udall</strain>
        <tissue evidence="2">Leaf</tissue>
    </source>
</reference>